<comment type="similarity">
    <text evidence="1 6">Belongs to the methyltransferase superfamily. RsmH family.</text>
</comment>
<dbReference type="InterPro" id="IPR002903">
    <property type="entry name" value="RsmH"/>
</dbReference>
<keyword evidence="6" id="KW-0963">Cytoplasm</keyword>
<evidence type="ECO:0000313" key="7">
    <source>
        <dbReference type="EMBL" id="KKQ75626.1"/>
    </source>
</evidence>
<comment type="caution">
    <text evidence="7">The sequence shown here is derived from an EMBL/GenBank/DDBJ whole genome shotgun (WGS) entry which is preliminary data.</text>
</comment>
<feature type="binding site" evidence="6">
    <location>
        <position position="106"/>
    </location>
    <ligand>
        <name>S-adenosyl-L-methionine</name>
        <dbReference type="ChEBI" id="CHEBI:59789"/>
    </ligand>
</feature>
<keyword evidence="4 6" id="KW-0808">Transferase</keyword>
<comment type="subcellular location">
    <subcellularLocation>
        <location evidence="6">Cytoplasm</location>
    </subcellularLocation>
</comment>
<dbReference type="CDD" id="cd02440">
    <property type="entry name" value="AdoMet_MTases"/>
    <property type="match status" value="1"/>
</dbReference>
<dbReference type="InterPro" id="IPR029063">
    <property type="entry name" value="SAM-dependent_MTases_sf"/>
</dbReference>
<dbReference type="InterPro" id="IPR023397">
    <property type="entry name" value="SAM-dep_MeTrfase_MraW_recog"/>
</dbReference>
<dbReference type="Pfam" id="PF01795">
    <property type="entry name" value="Methyltransf_5"/>
    <property type="match status" value="1"/>
</dbReference>
<accession>A0A0G0NEX2</accession>
<gene>
    <name evidence="6" type="primary">rsmH</name>
    <name evidence="7" type="ORF">US96_C0008G0012</name>
</gene>
<dbReference type="GO" id="GO:0071424">
    <property type="term" value="F:rRNA (cytosine-N4-)-methyltransferase activity"/>
    <property type="evidence" value="ECO:0007669"/>
    <property type="project" value="UniProtKB-UniRule"/>
</dbReference>
<keyword evidence="5 6" id="KW-0949">S-adenosyl-L-methionine</keyword>
<dbReference type="GO" id="GO:0005737">
    <property type="term" value="C:cytoplasm"/>
    <property type="evidence" value="ECO:0007669"/>
    <property type="project" value="UniProtKB-SubCell"/>
</dbReference>
<evidence type="ECO:0000256" key="2">
    <source>
        <dbReference type="ARBA" id="ARBA00022552"/>
    </source>
</evidence>
<dbReference type="EC" id="2.1.1.199" evidence="6"/>
<feature type="binding site" evidence="6">
    <location>
        <position position="50"/>
    </location>
    <ligand>
        <name>S-adenosyl-L-methionine</name>
        <dbReference type="ChEBI" id="CHEBI:59789"/>
    </ligand>
</feature>
<evidence type="ECO:0000256" key="5">
    <source>
        <dbReference type="ARBA" id="ARBA00022691"/>
    </source>
</evidence>
<dbReference type="SUPFAM" id="SSF53335">
    <property type="entry name" value="S-adenosyl-L-methionine-dependent methyltransferases"/>
    <property type="match status" value="1"/>
</dbReference>
<dbReference type="PIRSF" id="PIRSF004486">
    <property type="entry name" value="MraW"/>
    <property type="match status" value="1"/>
</dbReference>
<dbReference type="HAMAP" id="MF_01007">
    <property type="entry name" value="16SrRNA_methyltr_H"/>
    <property type="match status" value="1"/>
</dbReference>
<dbReference type="Gene3D" id="1.10.150.170">
    <property type="entry name" value="Putative methyltransferase TM0872, insert domain"/>
    <property type="match status" value="1"/>
</dbReference>
<dbReference type="GO" id="GO:0070475">
    <property type="term" value="P:rRNA base methylation"/>
    <property type="evidence" value="ECO:0007669"/>
    <property type="project" value="UniProtKB-UniRule"/>
</dbReference>
<protein>
    <recommendedName>
        <fullName evidence="6">Ribosomal RNA small subunit methyltransferase H</fullName>
        <ecNumber evidence="6">2.1.1.199</ecNumber>
    </recommendedName>
    <alternativeName>
        <fullName evidence="6">16S rRNA m(4)C1402 methyltransferase</fullName>
    </alternativeName>
    <alternativeName>
        <fullName evidence="6">rRNA (cytosine-N(4)-)-methyltransferase RsmH</fullName>
    </alternativeName>
</protein>
<name>A0A0G0NEX2_9BACT</name>
<dbReference type="Gene3D" id="3.40.50.150">
    <property type="entry name" value="Vaccinia Virus protein VP39"/>
    <property type="match status" value="1"/>
</dbReference>
<reference evidence="7 8" key="1">
    <citation type="journal article" date="2015" name="Nature">
        <title>rRNA introns, odd ribosomes, and small enigmatic genomes across a large radiation of phyla.</title>
        <authorList>
            <person name="Brown C.T."/>
            <person name="Hug L.A."/>
            <person name="Thomas B.C."/>
            <person name="Sharon I."/>
            <person name="Castelle C.J."/>
            <person name="Singh A."/>
            <person name="Wilkins M.J."/>
            <person name="Williams K.H."/>
            <person name="Banfield J.F."/>
        </authorList>
    </citation>
    <scope>NUCLEOTIDE SEQUENCE [LARGE SCALE GENOMIC DNA]</scope>
</reference>
<evidence type="ECO:0000256" key="3">
    <source>
        <dbReference type="ARBA" id="ARBA00022603"/>
    </source>
</evidence>
<evidence type="ECO:0000256" key="6">
    <source>
        <dbReference type="HAMAP-Rule" id="MF_01007"/>
    </source>
</evidence>
<dbReference type="PANTHER" id="PTHR11265">
    <property type="entry name" value="S-ADENOSYL-METHYLTRANSFERASE MRAW"/>
    <property type="match status" value="1"/>
</dbReference>
<dbReference type="AlphaFoldDB" id="A0A0G0NEX2"/>
<feature type="binding site" evidence="6">
    <location>
        <position position="78"/>
    </location>
    <ligand>
        <name>S-adenosyl-L-methionine</name>
        <dbReference type="ChEBI" id="CHEBI:59789"/>
    </ligand>
</feature>
<comment type="function">
    <text evidence="6">Specifically methylates the N4 position of cytidine in position 1402 (C1402) of 16S rRNA.</text>
</comment>
<comment type="catalytic activity">
    <reaction evidence="6">
        <text>cytidine(1402) in 16S rRNA + S-adenosyl-L-methionine = N(4)-methylcytidine(1402) in 16S rRNA + S-adenosyl-L-homocysteine + H(+)</text>
        <dbReference type="Rhea" id="RHEA:42928"/>
        <dbReference type="Rhea" id="RHEA-COMP:10286"/>
        <dbReference type="Rhea" id="RHEA-COMP:10287"/>
        <dbReference type="ChEBI" id="CHEBI:15378"/>
        <dbReference type="ChEBI" id="CHEBI:57856"/>
        <dbReference type="ChEBI" id="CHEBI:59789"/>
        <dbReference type="ChEBI" id="CHEBI:74506"/>
        <dbReference type="ChEBI" id="CHEBI:82748"/>
        <dbReference type="EC" id="2.1.1.199"/>
    </reaction>
</comment>
<dbReference type="PANTHER" id="PTHR11265:SF0">
    <property type="entry name" value="12S RRNA N4-METHYLCYTIDINE METHYLTRANSFERASE"/>
    <property type="match status" value="1"/>
</dbReference>
<keyword evidence="2 6" id="KW-0698">rRNA processing</keyword>
<dbReference type="SUPFAM" id="SSF81799">
    <property type="entry name" value="Putative methyltransferase TM0872, insert domain"/>
    <property type="match status" value="1"/>
</dbReference>
<dbReference type="PATRIC" id="fig|1618569.3.peg.247"/>
<feature type="binding site" evidence="6">
    <location>
        <begin position="33"/>
        <end position="35"/>
    </location>
    <ligand>
        <name>S-adenosyl-L-methionine</name>
        <dbReference type="ChEBI" id="CHEBI:59789"/>
    </ligand>
</feature>
<proteinExistence type="inferred from homology"/>
<dbReference type="NCBIfam" id="TIGR00006">
    <property type="entry name" value="16S rRNA (cytosine(1402)-N(4))-methyltransferase RsmH"/>
    <property type="match status" value="1"/>
</dbReference>
<organism evidence="7 8">
    <name type="scientific">Candidatus Woesebacteria bacterium GW2011_GWB1_38_5b</name>
    <dbReference type="NCBI Taxonomy" id="1618569"/>
    <lineage>
        <taxon>Bacteria</taxon>
        <taxon>Candidatus Woeseibacteriota</taxon>
    </lineage>
</organism>
<evidence type="ECO:0000256" key="1">
    <source>
        <dbReference type="ARBA" id="ARBA00010396"/>
    </source>
</evidence>
<sequence>MIHEPVLVREVLENLDFAHSKTVKIIDATVGTGGHSEYFCKAGAQILGIDADLDMLEIAKKRLEVACPGHFRLVRGNFAQIDQIAKDNNFGQVDAILFDLGISSVHYSDIQRGFSFENPDEPLDMRLDPSFQNVTAADLLNALDETKLKSLFEIIFDPGLARIVAKKVIKLRSQKAFEKVKDATVITYQKAKLFLALRIAVNTELENIPVSLTKAWGLLKIGGRLLVISFHSMEDRIVKRALLDLVEAKTAKLITKKPIMPGLDELNKNPRARSAKLWILEK</sequence>
<evidence type="ECO:0000256" key="4">
    <source>
        <dbReference type="ARBA" id="ARBA00022679"/>
    </source>
</evidence>
<evidence type="ECO:0000313" key="8">
    <source>
        <dbReference type="Proteomes" id="UP000034181"/>
    </source>
</evidence>
<feature type="binding site" evidence="6">
    <location>
        <position position="99"/>
    </location>
    <ligand>
        <name>S-adenosyl-L-methionine</name>
        <dbReference type="ChEBI" id="CHEBI:59789"/>
    </ligand>
</feature>
<dbReference type="EMBL" id="LBUZ01000008">
    <property type="protein sequence ID" value="KKQ75626.1"/>
    <property type="molecule type" value="Genomic_DNA"/>
</dbReference>
<dbReference type="Proteomes" id="UP000034181">
    <property type="component" value="Unassembled WGS sequence"/>
</dbReference>
<keyword evidence="3 6" id="KW-0489">Methyltransferase</keyword>